<feature type="binding site" evidence="2">
    <location>
        <position position="103"/>
    </location>
    <ligand>
        <name>Fe cation</name>
        <dbReference type="ChEBI" id="CHEBI:24875"/>
    </ligand>
</feature>
<feature type="active site" evidence="2">
    <location>
        <position position="146"/>
    </location>
</feature>
<accession>A0A2H0UG56</accession>
<keyword evidence="2" id="KW-0408">Iron</keyword>
<dbReference type="PANTHER" id="PTHR10458">
    <property type="entry name" value="PEPTIDE DEFORMYLASE"/>
    <property type="match status" value="1"/>
</dbReference>
<evidence type="ECO:0000313" key="3">
    <source>
        <dbReference type="EMBL" id="PIR85393.1"/>
    </source>
</evidence>
<comment type="catalytic activity">
    <reaction evidence="2">
        <text>N-terminal N-formyl-L-methionyl-[peptide] + H2O = N-terminal L-methionyl-[peptide] + formate</text>
        <dbReference type="Rhea" id="RHEA:24420"/>
        <dbReference type="Rhea" id="RHEA-COMP:10639"/>
        <dbReference type="Rhea" id="RHEA-COMP:10640"/>
        <dbReference type="ChEBI" id="CHEBI:15377"/>
        <dbReference type="ChEBI" id="CHEBI:15740"/>
        <dbReference type="ChEBI" id="CHEBI:49298"/>
        <dbReference type="ChEBI" id="CHEBI:64731"/>
        <dbReference type="EC" id="3.5.1.88"/>
    </reaction>
</comment>
<dbReference type="Proteomes" id="UP000229315">
    <property type="component" value="Unassembled WGS sequence"/>
</dbReference>
<keyword evidence="2" id="KW-0648">Protein biosynthesis</keyword>
<name>A0A2H0UG56_9BACT</name>
<keyword evidence="2" id="KW-0479">Metal-binding</keyword>
<dbReference type="EC" id="3.5.1.88" evidence="2"/>
<proteinExistence type="inferred from homology"/>
<sequence length="170" mass="18871">MLKSIVTDGDPVLRKKAVEVASEEFGTEALQTLVQDMSDTLRSTKYGVAIAAPQIGISKRIFVVRGNVLANKDRSDTSDDDVAFINPTLIRRSKKQERFDEGCLSVPHKFGTVVRSEKAVVRAYTASGDEFEMSGEDLLAEIFQHEIDHLEGVLFIDSAQDIYIHEPQAE</sequence>
<dbReference type="GO" id="GO:0042586">
    <property type="term" value="F:peptide deformylase activity"/>
    <property type="evidence" value="ECO:0007669"/>
    <property type="project" value="UniProtKB-UniRule"/>
</dbReference>
<dbReference type="PIRSF" id="PIRSF004749">
    <property type="entry name" value="Pep_def"/>
    <property type="match status" value="1"/>
</dbReference>
<comment type="caution">
    <text evidence="3">The sequence shown here is derived from an EMBL/GenBank/DDBJ whole genome shotgun (WGS) entry which is preliminary data.</text>
</comment>
<feature type="binding site" evidence="2">
    <location>
        <position position="149"/>
    </location>
    <ligand>
        <name>Fe cation</name>
        <dbReference type="ChEBI" id="CHEBI:24875"/>
    </ligand>
</feature>
<dbReference type="InterPro" id="IPR023635">
    <property type="entry name" value="Peptide_deformylase"/>
</dbReference>
<dbReference type="GO" id="GO:0006412">
    <property type="term" value="P:translation"/>
    <property type="evidence" value="ECO:0007669"/>
    <property type="project" value="UniProtKB-UniRule"/>
</dbReference>
<dbReference type="Gene3D" id="3.90.45.10">
    <property type="entry name" value="Peptide deformylase"/>
    <property type="match status" value="1"/>
</dbReference>
<dbReference type="HAMAP" id="MF_00163">
    <property type="entry name" value="Pep_deformylase"/>
    <property type="match status" value="1"/>
</dbReference>
<gene>
    <name evidence="2 3" type="primary">def</name>
    <name evidence="3" type="ORF">COU15_01020</name>
</gene>
<evidence type="ECO:0000313" key="4">
    <source>
        <dbReference type="Proteomes" id="UP000229315"/>
    </source>
</evidence>
<dbReference type="NCBIfam" id="NF001159">
    <property type="entry name" value="PRK00150.1-3"/>
    <property type="match status" value="1"/>
</dbReference>
<organism evidence="3 4">
    <name type="scientific">Candidatus Kaiserbacteria bacterium CG10_big_fil_rev_8_21_14_0_10_45_20</name>
    <dbReference type="NCBI Taxonomy" id="1974607"/>
    <lineage>
        <taxon>Bacteria</taxon>
        <taxon>Candidatus Kaiseribacteriota</taxon>
    </lineage>
</organism>
<comment type="similarity">
    <text evidence="1 2">Belongs to the polypeptide deformylase family.</text>
</comment>
<dbReference type="GO" id="GO:0046872">
    <property type="term" value="F:metal ion binding"/>
    <property type="evidence" value="ECO:0007669"/>
    <property type="project" value="UniProtKB-KW"/>
</dbReference>
<evidence type="ECO:0000256" key="1">
    <source>
        <dbReference type="ARBA" id="ARBA00010759"/>
    </source>
</evidence>
<comment type="function">
    <text evidence="2">Removes the formyl group from the N-terminal Met of newly synthesized proteins. Requires at least a dipeptide for an efficient rate of reaction. N-terminal L-methionine is a prerequisite for activity but the enzyme has broad specificity at other positions.</text>
</comment>
<dbReference type="AlphaFoldDB" id="A0A2H0UG56"/>
<evidence type="ECO:0000256" key="2">
    <source>
        <dbReference type="HAMAP-Rule" id="MF_00163"/>
    </source>
</evidence>
<dbReference type="InterPro" id="IPR036821">
    <property type="entry name" value="Peptide_deformylase_sf"/>
</dbReference>
<dbReference type="PANTHER" id="PTHR10458:SF22">
    <property type="entry name" value="PEPTIDE DEFORMYLASE"/>
    <property type="match status" value="1"/>
</dbReference>
<dbReference type="EMBL" id="PFBH01000005">
    <property type="protein sequence ID" value="PIR85393.1"/>
    <property type="molecule type" value="Genomic_DNA"/>
</dbReference>
<protein>
    <recommendedName>
        <fullName evidence="2">Peptide deformylase</fullName>
        <shortName evidence="2">PDF</shortName>
        <ecNumber evidence="2">3.5.1.88</ecNumber>
    </recommendedName>
    <alternativeName>
        <fullName evidence="2">Polypeptide deformylase</fullName>
    </alternativeName>
</protein>
<dbReference type="Pfam" id="PF01327">
    <property type="entry name" value="Pep_deformylase"/>
    <property type="match status" value="1"/>
</dbReference>
<dbReference type="PRINTS" id="PR01576">
    <property type="entry name" value="PDEFORMYLASE"/>
</dbReference>
<keyword evidence="2" id="KW-0378">Hydrolase</keyword>
<reference evidence="4" key="1">
    <citation type="submission" date="2017-09" db="EMBL/GenBank/DDBJ databases">
        <title>Depth-based differentiation of microbial function through sediment-hosted aquifers and enrichment of novel symbionts in the deep terrestrial subsurface.</title>
        <authorList>
            <person name="Probst A.J."/>
            <person name="Ladd B."/>
            <person name="Jarett J.K."/>
            <person name="Geller-Mcgrath D.E."/>
            <person name="Sieber C.M.K."/>
            <person name="Emerson J.B."/>
            <person name="Anantharaman K."/>
            <person name="Thomas B.C."/>
            <person name="Malmstrom R."/>
            <person name="Stieglmeier M."/>
            <person name="Klingl A."/>
            <person name="Woyke T."/>
            <person name="Ryan C.M."/>
            <person name="Banfield J.F."/>
        </authorList>
    </citation>
    <scope>NUCLEOTIDE SEQUENCE [LARGE SCALE GENOMIC DNA]</scope>
</reference>
<comment type="cofactor">
    <cofactor evidence="2">
        <name>Fe(2+)</name>
        <dbReference type="ChEBI" id="CHEBI:29033"/>
    </cofactor>
    <text evidence="2">Binds 1 Fe(2+) ion.</text>
</comment>
<feature type="binding site" evidence="2">
    <location>
        <position position="145"/>
    </location>
    <ligand>
        <name>Fe cation</name>
        <dbReference type="ChEBI" id="CHEBI:24875"/>
    </ligand>
</feature>
<dbReference type="SUPFAM" id="SSF56420">
    <property type="entry name" value="Peptide deformylase"/>
    <property type="match status" value="1"/>
</dbReference>
<dbReference type="NCBIfam" id="TIGR00079">
    <property type="entry name" value="pept_deformyl"/>
    <property type="match status" value="1"/>
</dbReference>
<dbReference type="CDD" id="cd00487">
    <property type="entry name" value="Pep_deformylase"/>
    <property type="match status" value="1"/>
</dbReference>